<organism evidence="1 2">
    <name type="scientific">Plakobranchus ocellatus</name>
    <dbReference type="NCBI Taxonomy" id="259542"/>
    <lineage>
        <taxon>Eukaryota</taxon>
        <taxon>Metazoa</taxon>
        <taxon>Spiralia</taxon>
        <taxon>Lophotrochozoa</taxon>
        <taxon>Mollusca</taxon>
        <taxon>Gastropoda</taxon>
        <taxon>Heterobranchia</taxon>
        <taxon>Euthyneura</taxon>
        <taxon>Panpulmonata</taxon>
        <taxon>Sacoglossa</taxon>
        <taxon>Placobranchoidea</taxon>
        <taxon>Plakobranchidae</taxon>
        <taxon>Plakobranchus</taxon>
    </lineage>
</organism>
<dbReference type="Proteomes" id="UP000735302">
    <property type="component" value="Unassembled WGS sequence"/>
</dbReference>
<accession>A0AAV4BL81</accession>
<dbReference type="EMBL" id="BLXT01005252">
    <property type="protein sequence ID" value="GFO21295.1"/>
    <property type="molecule type" value="Genomic_DNA"/>
</dbReference>
<protein>
    <submittedName>
        <fullName evidence="1">Uncharacterized protein</fullName>
    </submittedName>
</protein>
<dbReference type="AlphaFoldDB" id="A0AAV4BL81"/>
<evidence type="ECO:0000313" key="2">
    <source>
        <dbReference type="Proteomes" id="UP000735302"/>
    </source>
</evidence>
<gene>
    <name evidence="1" type="ORF">PoB_004780000</name>
</gene>
<reference evidence="1 2" key="1">
    <citation type="journal article" date="2021" name="Elife">
        <title>Chloroplast acquisition without the gene transfer in kleptoplastic sea slugs, Plakobranchus ocellatus.</title>
        <authorList>
            <person name="Maeda T."/>
            <person name="Takahashi S."/>
            <person name="Yoshida T."/>
            <person name="Shimamura S."/>
            <person name="Takaki Y."/>
            <person name="Nagai Y."/>
            <person name="Toyoda A."/>
            <person name="Suzuki Y."/>
            <person name="Arimoto A."/>
            <person name="Ishii H."/>
            <person name="Satoh N."/>
            <person name="Nishiyama T."/>
            <person name="Hasebe M."/>
            <person name="Maruyama T."/>
            <person name="Minagawa J."/>
            <person name="Obokata J."/>
            <person name="Shigenobu S."/>
        </authorList>
    </citation>
    <scope>NUCLEOTIDE SEQUENCE [LARGE SCALE GENOMIC DNA]</scope>
</reference>
<comment type="caution">
    <text evidence="1">The sequence shown here is derived from an EMBL/GenBank/DDBJ whole genome shotgun (WGS) entry which is preliminary data.</text>
</comment>
<sequence length="95" mass="11021">MSILQKNLKVYKRIGLLYIAIHNKVISGFKALLRPRRRWRGSNPLQKGPCRSQGGFISHCATDALVYRRLYHYHSVLKDLPTPRKLVLYLDTTSL</sequence>
<proteinExistence type="predicted"/>
<keyword evidence="2" id="KW-1185">Reference proteome</keyword>
<evidence type="ECO:0000313" key="1">
    <source>
        <dbReference type="EMBL" id="GFO21295.1"/>
    </source>
</evidence>
<name>A0AAV4BL81_9GAST</name>